<dbReference type="SUPFAM" id="SSF116734">
    <property type="entry name" value="DNA methylase specificity domain"/>
    <property type="match status" value="2"/>
</dbReference>
<dbReference type="Pfam" id="PF01420">
    <property type="entry name" value="Methylase_S"/>
    <property type="match status" value="1"/>
</dbReference>
<evidence type="ECO:0000313" key="6">
    <source>
        <dbReference type="Proteomes" id="UP000611640"/>
    </source>
</evidence>
<organism evidence="5 6">
    <name type="scientific">Actinocatenispora thailandica</name>
    <dbReference type="NCBI Taxonomy" id="227318"/>
    <lineage>
        <taxon>Bacteria</taxon>
        <taxon>Bacillati</taxon>
        <taxon>Actinomycetota</taxon>
        <taxon>Actinomycetes</taxon>
        <taxon>Micromonosporales</taxon>
        <taxon>Micromonosporaceae</taxon>
        <taxon>Actinocatenispora</taxon>
    </lineage>
</organism>
<dbReference type="GO" id="GO:0003677">
    <property type="term" value="F:DNA binding"/>
    <property type="evidence" value="ECO:0007669"/>
    <property type="project" value="UniProtKB-KW"/>
</dbReference>
<reference evidence="5 6" key="1">
    <citation type="submission" date="2020-08" db="EMBL/GenBank/DDBJ databases">
        <title>Whole genome shotgun sequence of Actinocatenispora thailandica NBRC 105041.</title>
        <authorList>
            <person name="Komaki H."/>
            <person name="Tamura T."/>
        </authorList>
    </citation>
    <scope>NUCLEOTIDE SEQUENCE [LARGE SCALE GENOMIC DNA]</scope>
    <source>
        <strain evidence="5 6">NBRC 105041</strain>
    </source>
</reference>
<dbReference type="REBASE" id="458590">
    <property type="entry name" value="S.Ath5041ORF46550P"/>
</dbReference>
<dbReference type="InterPro" id="IPR000055">
    <property type="entry name" value="Restrct_endonuc_typeI_TRD"/>
</dbReference>
<keyword evidence="2" id="KW-0680">Restriction system</keyword>
<dbReference type="AlphaFoldDB" id="A0A7R7DSW9"/>
<dbReference type="PANTHER" id="PTHR30408">
    <property type="entry name" value="TYPE-1 RESTRICTION ENZYME ECOKI SPECIFICITY PROTEIN"/>
    <property type="match status" value="1"/>
</dbReference>
<dbReference type="GO" id="GO:0009307">
    <property type="term" value="P:DNA restriction-modification system"/>
    <property type="evidence" value="ECO:0007669"/>
    <property type="project" value="UniProtKB-KW"/>
</dbReference>
<feature type="domain" description="Type I restriction modification DNA specificity" evidence="4">
    <location>
        <begin position="5"/>
        <end position="178"/>
    </location>
</feature>
<dbReference type="EMBL" id="AP023355">
    <property type="protein sequence ID" value="BCJ37151.1"/>
    <property type="molecule type" value="Genomic_DNA"/>
</dbReference>
<dbReference type="PANTHER" id="PTHR30408:SF12">
    <property type="entry name" value="TYPE I RESTRICTION ENZYME MJAVIII SPECIFICITY SUBUNIT"/>
    <property type="match status" value="1"/>
</dbReference>
<dbReference type="InterPro" id="IPR052021">
    <property type="entry name" value="Type-I_RS_S_subunit"/>
</dbReference>
<keyword evidence="6" id="KW-1185">Reference proteome</keyword>
<evidence type="ECO:0000256" key="2">
    <source>
        <dbReference type="ARBA" id="ARBA00022747"/>
    </source>
</evidence>
<dbReference type="InterPro" id="IPR044946">
    <property type="entry name" value="Restrct_endonuc_typeI_TRD_sf"/>
</dbReference>
<evidence type="ECO:0000259" key="4">
    <source>
        <dbReference type="Pfam" id="PF01420"/>
    </source>
</evidence>
<dbReference type="CDD" id="cd17256">
    <property type="entry name" value="RMtype1_S_EcoJA65PI-TRD1-CR1_like"/>
    <property type="match status" value="1"/>
</dbReference>
<dbReference type="KEGG" id="atl:Athai_46540"/>
<dbReference type="Gene3D" id="3.90.220.20">
    <property type="entry name" value="DNA methylase specificity domains"/>
    <property type="match status" value="2"/>
</dbReference>
<keyword evidence="3" id="KW-0238">DNA-binding</keyword>
<evidence type="ECO:0000313" key="5">
    <source>
        <dbReference type="EMBL" id="BCJ37151.1"/>
    </source>
</evidence>
<gene>
    <name evidence="5" type="ORF">Athai_46540</name>
</gene>
<accession>A0A7R7DSW9</accession>
<proteinExistence type="inferred from homology"/>
<name>A0A7R7DSW9_9ACTN</name>
<evidence type="ECO:0000256" key="3">
    <source>
        <dbReference type="ARBA" id="ARBA00023125"/>
    </source>
</evidence>
<protein>
    <recommendedName>
        <fullName evidence="4">Type I restriction modification DNA specificity domain-containing protein</fullName>
    </recommendedName>
</protein>
<evidence type="ECO:0000256" key="1">
    <source>
        <dbReference type="ARBA" id="ARBA00010923"/>
    </source>
</evidence>
<comment type="similarity">
    <text evidence="1">Belongs to the type-I restriction system S methylase family.</text>
</comment>
<sequence>MRLNVNWPIVELSELLKIPPSYGIVQPGRHVSSGVPIVRVGDISNGRVDASAPLCVDAEVEDRYRRTRLEGGEIVLSLVGSVGNAAVVANDLSGWNVARAVAVLRPKDPEFTRWIYYSLRSSTAQESMRNWQTTTVQATLNLRDVARIPISVPPPAVIGAATSVLGALDDKIAVNERIAATCDELRSLLFAEAISRDRARCDERPLSGVASFVNGRAFTKDANGTGRVVVRIAELNSGPGASTVYSDIEVPDRHLARSGDVLFAWSGSLRVARWFRSAAIVNQHIFKVIPHSGMPNWLVYELINLRMPEFRGIAADKATTMGHIQRKHLDDLVFVPNEDLSADLHGRLEPLWQRALTAEQESLALTELRDALLPKLMSGEIRVKDAERQVGEVV</sequence>
<dbReference type="RefSeq" id="WP_203963407.1">
    <property type="nucleotide sequence ID" value="NZ_AP023355.1"/>
</dbReference>
<dbReference type="Proteomes" id="UP000611640">
    <property type="component" value="Chromosome"/>
</dbReference>